<organism evidence="1 2">
    <name type="scientific">Piscirickettsia salmonis</name>
    <dbReference type="NCBI Taxonomy" id="1238"/>
    <lineage>
        <taxon>Bacteria</taxon>
        <taxon>Pseudomonadati</taxon>
        <taxon>Pseudomonadota</taxon>
        <taxon>Gammaproteobacteria</taxon>
        <taxon>Thiotrichales</taxon>
        <taxon>Piscirickettsiaceae</taxon>
        <taxon>Piscirickettsia</taxon>
    </lineage>
</organism>
<evidence type="ECO:0000313" key="2">
    <source>
        <dbReference type="Proteomes" id="UP000029558"/>
    </source>
</evidence>
<dbReference type="Proteomes" id="UP000029558">
    <property type="component" value="Chromosome"/>
</dbReference>
<name>A0AAC8VEY3_PISSA</name>
<evidence type="ECO:0000313" key="1">
    <source>
        <dbReference type="EMBL" id="ALB21274.1"/>
    </source>
</evidence>
<proteinExistence type="predicted"/>
<dbReference type="EMBL" id="CP012508">
    <property type="protein sequence ID" value="ALB21274.1"/>
    <property type="molecule type" value="Genomic_DNA"/>
</dbReference>
<accession>A0AAC8VEY3</accession>
<reference evidence="1 2" key="1">
    <citation type="journal article" date="2014" name="Genome Announc.">
        <title>Comparative Genome Analysis of Two Isolates of the Fish Pathogen Piscirickettsia salmonis from Different Hosts Reveals Major Differences in Virulence-Associated Secretion Systems.</title>
        <authorList>
            <person name="Bohle H."/>
            <person name="Henriquez P."/>
            <person name="Grothusen H."/>
            <person name="Navas E."/>
            <person name="Sandoval A."/>
            <person name="Bustamante F."/>
            <person name="Bustos P."/>
            <person name="Mancilla M."/>
        </authorList>
    </citation>
    <scope>NUCLEOTIDE SEQUENCE [LARGE SCALE GENOMIC DNA]</scope>
    <source>
        <strain evidence="2">B1-32597</strain>
    </source>
</reference>
<protein>
    <submittedName>
        <fullName evidence="1">Oxidoreductase FAD/NAD(P)-binding domain protein</fullName>
    </submittedName>
</protein>
<dbReference type="AlphaFoldDB" id="A0AAC8VEY3"/>
<gene>
    <name evidence="1" type="ORF">KU39_86</name>
</gene>
<sequence>MTVSNLLAKIVAIKPAGKEYSWLRLALADKSIDLFGKCLTCHIHNQSDTLEGIVLKCAADRLRVDVLFNASSEFFEDKVFEDKKNKENYIFTIKNSDCNGELLDKFYKVNGSSRLDSRYHLILVPKASLLMGLALAFAHSDQDQQVLAKTLFLFESDQLPLAIRPSLHVIMGLPNYVIGNFQVLEDCGIAARIACINEEIGCYEGNLLSIFNDYVSYYFKHYSADSLMITLLPGASATLQERLAILNVKSINKMS</sequence>